<feature type="chain" id="PRO_5047261804" description="TPM domain-containing protein" evidence="3">
    <location>
        <begin position="30"/>
        <end position="266"/>
    </location>
</feature>
<evidence type="ECO:0000313" key="5">
    <source>
        <dbReference type="EMBL" id="MET3659145.1"/>
    </source>
</evidence>
<dbReference type="Pfam" id="PF04536">
    <property type="entry name" value="TPM_phosphatase"/>
    <property type="match status" value="1"/>
</dbReference>
<dbReference type="PANTHER" id="PTHR30373:SF2">
    <property type="entry name" value="UPF0603 PROTEIN YGCG"/>
    <property type="match status" value="1"/>
</dbReference>
<proteinExistence type="predicted"/>
<evidence type="ECO:0000256" key="2">
    <source>
        <dbReference type="SAM" id="Phobius"/>
    </source>
</evidence>
<dbReference type="EMBL" id="JBEPME010000008">
    <property type="protein sequence ID" value="MET3659145.1"/>
    <property type="molecule type" value="Genomic_DNA"/>
</dbReference>
<protein>
    <recommendedName>
        <fullName evidence="4">TPM domain-containing protein</fullName>
    </recommendedName>
</protein>
<sequence>MIRKAVRILVTACLIFFTSLNSAVFSANAAVPVVQDTANVLSAEQKSELEQYGIQLNNATTAELAVLILPSIGDKPVEEYSVEKLREFKLGNKEKNNGALLVVTTEKNSDGKRHFELSVGYGLEGALPDGKVGRIMDEVAVPYLNKQQPDMAIMEAYKSFYNEIAAEYGWDGADVPVTTIDSDSSDGGFGIPFPVILFIIIYIVFRVISNRGGRGGGGGSGGRRSGGPIFFPGSFGGRSGGGSSGGGFGGFGGGGSGGGGGAGRSW</sequence>
<feature type="transmembrane region" description="Helical" evidence="2">
    <location>
        <begin position="187"/>
        <end position="205"/>
    </location>
</feature>
<evidence type="ECO:0000313" key="6">
    <source>
        <dbReference type="Proteomes" id="UP001549104"/>
    </source>
</evidence>
<dbReference type="InterPro" id="IPR007621">
    <property type="entry name" value="TPM_dom"/>
</dbReference>
<keyword evidence="2" id="KW-1133">Transmembrane helix</keyword>
<evidence type="ECO:0000259" key="4">
    <source>
        <dbReference type="Pfam" id="PF04536"/>
    </source>
</evidence>
<dbReference type="Gene3D" id="3.10.310.50">
    <property type="match status" value="1"/>
</dbReference>
<feature type="signal peptide" evidence="3">
    <location>
        <begin position="1"/>
        <end position="29"/>
    </location>
</feature>
<evidence type="ECO:0000256" key="3">
    <source>
        <dbReference type="SAM" id="SignalP"/>
    </source>
</evidence>
<feature type="region of interest" description="Disordered" evidence="1">
    <location>
        <begin position="246"/>
        <end position="266"/>
    </location>
</feature>
<keyword evidence="2" id="KW-0472">Membrane</keyword>
<dbReference type="RefSeq" id="WP_354314660.1">
    <property type="nucleotide sequence ID" value="NZ_JBEPME010000008.1"/>
</dbReference>
<dbReference type="Proteomes" id="UP001549104">
    <property type="component" value="Unassembled WGS sequence"/>
</dbReference>
<gene>
    <name evidence="5" type="ORF">ABIC55_004265</name>
</gene>
<dbReference type="PANTHER" id="PTHR30373">
    <property type="entry name" value="UPF0603 PROTEIN YGCG"/>
    <property type="match status" value="1"/>
</dbReference>
<name>A0ABV2KDJ1_SPOPS</name>
<organism evidence="5 6">
    <name type="scientific">Sporosarcina psychrophila</name>
    <name type="common">Bacillus psychrophilus</name>
    <dbReference type="NCBI Taxonomy" id="1476"/>
    <lineage>
        <taxon>Bacteria</taxon>
        <taxon>Bacillati</taxon>
        <taxon>Bacillota</taxon>
        <taxon>Bacilli</taxon>
        <taxon>Bacillales</taxon>
        <taxon>Caryophanaceae</taxon>
        <taxon>Sporosarcina</taxon>
    </lineage>
</organism>
<accession>A0ABV2KDJ1</accession>
<evidence type="ECO:0000256" key="1">
    <source>
        <dbReference type="SAM" id="MobiDB-lite"/>
    </source>
</evidence>
<comment type="caution">
    <text evidence="5">The sequence shown here is derived from an EMBL/GenBank/DDBJ whole genome shotgun (WGS) entry which is preliminary data.</text>
</comment>
<feature type="domain" description="TPM" evidence="4">
    <location>
        <begin position="34"/>
        <end position="160"/>
    </location>
</feature>
<keyword evidence="3" id="KW-0732">Signal</keyword>
<reference evidence="5 6" key="1">
    <citation type="submission" date="2024-06" db="EMBL/GenBank/DDBJ databases">
        <title>Sorghum-associated microbial communities from plants grown in Nebraska, USA.</title>
        <authorList>
            <person name="Schachtman D."/>
        </authorList>
    </citation>
    <scope>NUCLEOTIDE SEQUENCE [LARGE SCALE GENOMIC DNA]</scope>
    <source>
        <strain evidence="5 6">1288</strain>
    </source>
</reference>
<keyword evidence="6" id="KW-1185">Reference proteome</keyword>
<keyword evidence="2" id="KW-0812">Transmembrane</keyword>